<comment type="caution">
    <text evidence="6">The sequence shown here is derived from an EMBL/GenBank/DDBJ whole genome shotgun (WGS) entry which is preliminary data.</text>
</comment>
<accession>A0ABV6KGB9</accession>
<evidence type="ECO:0000313" key="7">
    <source>
        <dbReference type="Proteomes" id="UP001589838"/>
    </source>
</evidence>
<feature type="signal peptide" evidence="5">
    <location>
        <begin position="1"/>
        <end position="22"/>
    </location>
</feature>
<dbReference type="CDD" id="cd14748">
    <property type="entry name" value="PBP2_UgpB"/>
    <property type="match status" value="1"/>
</dbReference>
<evidence type="ECO:0000256" key="3">
    <source>
        <dbReference type="ARBA" id="ARBA00022729"/>
    </source>
</evidence>
<dbReference type="PROSITE" id="PS51257">
    <property type="entry name" value="PROKAR_LIPOPROTEIN"/>
    <property type="match status" value="1"/>
</dbReference>
<dbReference type="InterPro" id="IPR006059">
    <property type="entry name" value="SBP"/>
</dbReference>
<name>A0ABV6KGB9_9BACI</name>
<dbReference type="Proteomes" id="UP001589838">
    <property type="component" value="Unassembled WGS sequence"/>
</dbReference>
<keyword evidence="2" id="KW-0813">Transport</keyword>
<dbReference type="RefSeq" id="WP_335960645.1">
    <property type="nucleotide sequence ID" value="NZ_JAXBLX010000011.1"/>
</dbReference>
<dbReference type="PANTHER" id="PTHR43649:SF12">
    <property type="entry name" value="DIACETYLCHITOBIOSE BINDING PROTEIN DASA"/>
    <property type="match status" value="1"/>
</dbReference>
<evidence type="ECO:0000313" key="6">
    <source>
        <dbReference type="EMBL" id="MFC0472115.1"/>
    </source>
</evidence>
<proteinExistence type="inferred from homology"/>
<dbReference type="PROSITE" id="PS01037">
    <property type="entry name" value="SBP_BACTERIAL_1"/>
    <property type="match status" value="1"/>
</dbReference>
<evidence type="ECO:0000256" key="2">
    <source>
        <dbReference type="ARBA" id="ARBA00022448"/>
    </source>
</evidence>
<gene>
    <name evidence="6" type="ORF">ACFFHM_16810</name>
</gene>
<protein>
    <submittedName>
        <fullName evidence="6">ABC transporter substrate-binding protein</fullName>
    </submittedName>
</protein>
<dbReference type="Pfam" id="PF13416">
    <property type="entry name" value="SBP_bac_8"/>
    <property type="match status" value="1"/>
</dbReference>
<keyword evidence="7" id="KW-1185">Reference proteome</keyword>
<organism evidence="6 7">
    <name type="scientific">Halalkalibacter kiskunsagensis</name>
    <dbReference type="NCBI Taxonomy" id="1548599"/>
    <lineage>
        <taxon>Bacteria</taxon>
        <taxon>Bacillati</taxon>
        <taxon>Bacillota</taxon>
        <taxon>Bacilli</taxon>
        <taxon>Bacillales</taxon>
        <taxon>Bacillaceae</taxon>
        <taxon>Halalkalibacter</taxon>
    </lineage>
</organism>
<feature type="chain" id="PRO_5047302487" evidence="5">
    <location>
        <begin position="23"/>
        <end position="450"/>
    </location>
</feature>
<evidence type="ECO:0000256" key="1">
    <source>
        <dbReference type="ARBA" id="ARBA00008520"/>
    </source>
</evidence>
<dbReference type="EMBL" id="JBHLUX010000039">
    <property type="protein sequence ID" value="MFC0472115.1"/>
    <property type="molecule type" value="Genomic_DNA"/>
</dbReference>
<reference evidence="6 7" key="1">
    <citation type="submission" date="2024-09" db="EMBL/GenBank/DDBJ databases">
        <authorList>
            <person name="Sun Q."/>
            <person name="Mori K."/>
        </authorList>
    </citation>
    <scope>NUCLEOTIDE SEQUENCE [LARGE SCALE GENOMIC DNA]</scope>
    <source>
        <strain evidence="6 7">NCAIM B.02610</strain>
    </source>
</reference>
<dbReference type="InterPro" id="IPR006061">
    <property type="entry name" value="SBP_1_CS"/>
</dbReference>
<evidence type="ECO:0000256" key="4">
    <source>
        <dbReference type="SAM" id="MobiDB-lite"/>
    </source>
</evidence>
<dbReference type="PANTHER" id="PTHR43649">
    <property type="entry name" value="ARABINOSE-BINDING PROTEIN-RELATED"/>
    <property type="match status" value="1"/>
</dbReference>
<feature type="region of interest" description="Disordered" evidence="4">
    <location>
        <begin position="28"/>
        <end position="47"/>
    </location>
</feature>
<evidence type="ECO:0000256" key="5">
    <source>
        <dbReference type="SAM" id="SignalP"/>
    </source>
</evidence>
<dbReference type="InterPro" id="IPR050490">
    <property type="entry name" value="Bact_solute-bd_prot1"/>
</dbReference>
<dbReference type="SUPFAM" id="SSF53850">
    <property type="entry name" value="Periplasmic binding protein-like II"/>
    <property type="match status" value="1"/>
</dbReference>
<sequence length="450" mass="49870">MGVKKSLLMFLMLALFLGSLLAACSGGEDASSETNSDTGSDSEENVSSGEVIELDFWTFWGSETRRPIIEKIIEDFNNSQDGIQVKHTFLPWGDIWTKSLASIAAGNPPDVLINENNAVRQRAERNQVTNLAEFVEPGFSDNYYPELWNGVVHEGEPYAVPFNTDTRVLFYNKDIFEEVGLDPEQPPTTWDELKEYAMKMDIKNGNTYDRIGFLPRYGAGADLYMLNATGHGMWDFETGEPVINVPKAVEALEWVKEYEDHYGLTVINAFQAEFGNQQSNPFLNGKVGMIVNNSTHYAEIEAYASDLNFGVVPLPEFGAGNGHASWGGGFVAEVPFGAEHPEASFEFIKYLTGPEAQEYWAIMNFENVANIEGANNAAVNPELNEDGQLVYGAAVDNMDHTILTPMPLEAPDFMSLVNPELDRIFLGDKTPQEALDDAQAAVERLVEDNK</sequence>
<comment type="similarity">
    <text evidence="1">Belongs to the bacterial solute-binding protein 1 family.</text>
</comment>
<dbReference type="Gene3D" id="3.40.190.10">
    <property type="entry name" value="Periplasmic binding protein-like II"/>
    <property type="match status" value="2"/>
</dbReference>
<keyword evidence="3 5" id="KW-0732">Signal</keyword>